<dbReference type="AlphaFoldDB" id="A0A183ERC0"/>
<name>A0A183ERC0_9BILA</name>
<dbReference type="EMBL" id="UYRT01098063">
    <property type="protein sequence ID" value="VDN41573.1"/>
    <property type="molecule type" value="Genomic_DNA"/>
</dbReference>
<organism evidence="3">
    <name type="scientific">Gongylonema pulchrum</name>
    <dbReference type="NCBI Taxonomy" id="637853"/>
    <lineage>
        <taxon>Eukaryota</taxon>
        <taxon>Metazoa</taxon>
        <taxon>Ecdysozoa</taxon>
        <taxon>Nematoda</taxon>
        <taxon>Chromadorea</taxon>
        <taxon>Rhabditida</taxon>
        <taxon>Spirurina</taxon>
        <taxon>Spiruromorpha</taxon>
        <taxon>Spiruroidea</taxon>
        <taxon>Gongylonematidae</taxon>
        <taxon>Gongylonema</taxon>
    </lineage>
</organism>
<evidence type="ECO:0000313" key="1">
    <source>
        <dbReference type="EMBL" id="VDN41573.1"/>
    </source>
</evidence>
<sequence>MQIEQLLRNTLAIFDRPSRIVTFLDDSIQKISKYGNLFLLYLSQNRPLLAILRGAECLLAVGQGKRCVDWINSSREGIRDEEVALVRNLINNDADSNPEHLDELLEKAKVLAEVEERNEHLAGKRRLLSAFAARNITFDPAIVFSDPESFEWSQIEVKLEWLQQVCFVSNIDIQLCLEFLNHP</sequence>
<evidence type="ECO:0000313" key="3">
    <source>
        <dbReference type="WBParaSite" id="GPUH_0002354101-mRNA-1"/>
    </source>
</evidence>
<proteinExistence type="predicted"/>
<accession>A0A183ERC0</accession>
<dbReference type="WBParaSite" id="GPUH_0002354101-mRNA-1">
    <property type="protein sequence ID" value="GPUH_0002354101-mRNA-1"/>
    <property type="gene ID" value="GPUH_0002354101"/>
</dbReference>
<dbReference type="Proteomes" id="UP000271098">
    <property type="component" value="Unassembled WGS sequence"/>
</dbReference>
<dbReference type="OrthoDB" id="420195at2759"/>
<evidence type="ECO:0000313" key="2">
    <source>
        <dbReference type="Proteomes" id="UP000271098"/>
    </source>
</evidence>
<protein>
    <submittedName>
        <fullName evidence="3">TIGR00153 family protein</fullName>
    </submittedName>
</protein>
<reference evidence="3" key="1">
    <citation type="submission" date="2016-06" db="UniProtKB">
        <authorList>
            <consortium name="WormBaseParasite"/>
        </authorList>
    </citation>
    <scope>IDENTIFICATION</scope>
</reference>
<keyword evidence="2" id="KW-1185">Reference proteome</keyword>
<gene>
    <name evidence="1" type="ORF">GPUH_LOCUS23511</name>
</gene>
<reference evidence="1 2" key="2">
    <citation type="submission" date="2018-11" db="EMBL/GenBank/DDBJ databases">
        <authorList>
            <consortium name="Pathogen Informatics"/>
        </authorList>
    </citation>
    <scope>NUCLEOTIDE SEQUENCE [LARGE SCALE GENOMIC DNA]</scope>
</reference>